<keyword evidence="3" id="KW-0813">Transport</keyword>
<keyword evidence="6 8" id="KW-1133">Transmembrane helix</keyword>
<name>A0A2T0AUR0_9FIRM</name>
<evidence type="ECO:0000313" key="10">
    <source>
        <dbReference type="Proteomes" id="UP000238415"/>
    </source>
</evidence>
<organism evidence="9 10">
    <name type="scientific">Neomoorella humiferrea</name>
    <dbReference type="NCBI Taxonomy" id="676965"/>
    <lineage>
        <taxon>Bacteria</taxon>
        <taxon>Bacillati</taxon>
        <taxon>Bacillota</taxon>
        <taxon>Clostridia</taxon>
        <taxon>Neomoorellales</taxon>
        <taxon>Neomoorellaceae</taxon>
        <taxon>Neomoorella</taxon>
    </lineage>
</organism>
<feature type="transmembrane region" description="Helical" evidence="8">
    <location>
        <begin position="234"/>
        <end position="252"/>
    </location>
</feature>
<feature type="transmembrane region" description="Helical" evidence="8">
    <location>
        <begin position="78"/>
        <end position="97"/>
    </location>
</feature>
<feature type="transmembrane region" description="Helical" evidence="8">
    <location>
        <begin position="31"/>
        <end position="50"/>
    </location>
</feature>
<evidence type="ECO:0000256" key="1">
    <source>
        <dbReference type="ARBA" id="ARBA00004651"/>
    </source>
</evidence>
<dbReference type="Proteomes" id="UP000238415">
    <property type="component" value="Unassembled WGS sequence"/>
</dbReference>
<dbReference type="InterPro" id="IPR002781">
    <property type="entry name" value="TM_pro_TauE-like"/>
</dbReference>
<keyword evidence="7 8" id="KW-0472">Membrane</keyword>
<keyword evidence="10" id="KW-1185">Reference proteome</keyword>
<dbReference type="OrthoDB" id="554695at2"/>
<comment type="caution">
    <text evidence="9">The sequence shown here is derived from an EMBL/GenBank/DDBJ whole genome shotgun (WGS) entry which is preliminary data.</text>
</comment>
<evidence type="ECO:0000256" key="4">
    <source>
        <dbReference type="ARBA" id="ARBA00022475"/>
    </source>
</evidence>
<dbReference type="RefSeq" id="WP_106004941.1">
    <property type="nucleotide sequence ID" value="NZ_CP136419.1"/>
</dbReference>
<dbReference type="PANTHER" id="PTHR30269:SF0">
    <property type="entry name" value="MEMBRANE TRANSPORTER PROTEIN YFCA-RELATED"/>
    <property type="match status" value="1"/>
</dbReference>
<reference evidence="9 10" key="1">
    <citation type="submission" date="2018-03" db="EMBL/GenBank/DDBJ databases">
        <title>Genome sequence of Moorella humiferrea DSM 23265.</title>
        <authorList>
            <person name="Poehlein A."/>
            <person name="Daniel R."/>
        </authorList>
    </citation>
    <scope>NUCLEOTIDE SEQUENCE [LARGE SCALE GENOMIC DNA]</scope>
    <source>
        <strain evidence="9 10">DSM 23265</strain>
    </source>
</reference>
<dbReference type="InterPro" id="IPR052017">
    <property type="entry name" value="TSUP"/>
</dbReference>
<comment type="subcellular location">
    <subcellularLocation>
        <location evidence="1 8">Cell membrane</location>
        <topology evidence="1 8">Multi-pass membrane protein</topology>
    </subcellularLocation>
</comment>
<dbReference type="PANTHER" id="PTHR30269">
    <property type="entry name" value="TRANSMEMBRANE PROTEIN YFCA"/>
    <property type="match status" value="1"/>
</dbReference>
<dbReference type="AlphaFoldDB" id="A0A2T0AUR0"/>
<dbReference type="EMBL" id="PVXM01000012">
    <property type="protein sequence ID" value="PRR74231.1"/>
    <property type="molecule type" value="Genomic_DNA"/>
</dbReference>
<evidence type="ECO:0000256" key="6">
    <source>
        <dbReference type="ARBA" id="ARBA00022989"/>
    </source>
</evidence>
<sequence length="256" mass="26990">MVTPVVEILVFFFLSAAGFLAGFVDSVVGGGGLISVPALLLCGVSPSVVLGTNKLAGTMATLTSTISFAASDKVNFSLIKYLFPFSLLGATLGAHMVKYIPSQILKPLIIVLLICVSIYTLRKKDWGSISTYAGRNKKNIWLGAAVAAGLGFYDGFFGPGTGSFLIFAFLQFGFDFVVAAGNAKVLNFASNIASLATFILMGAVNYSYGITMGITMVIGALLGSRLAITKGTAFVRLMFIAITLLLVGKQVWDLLH</sequence>
<feature type="transmembrane region" description="Helical" evidence="8">
    <location>
        <begin position="195"/>
        <end position="222"/>
    </location>
</feature>
<evidence type="ECO:0000256" key="3">
    <source>
        <dbReference type="ARBA" id="ARBA00022448"/>
    </source>
</evidence>
<feature type="transmembrane region" description="Helical" evidence="8">
    <location>
        <begin position="104"/>
        <end position="120"/>
    </location>
</feature>
<dbReference type="Pfam" id="PF01925">
    <property type="entry name" value="TauE"/>
    <property type="match status" value="1"/>
</dbReference>
<feature type="transmembrane region" description="Helical" evidence="8">
    <location>
        <begin position="164"/>
        <end position="183"/>
    </location>
</feature>
<evidence type="ECO:0000256" key="5">
    <source>
        <dbReference type="ARBA" id="ARBA00022692"/>
    </source>
</evidence>
<accession>A0A2T0AUR0</accession>
<keyword evidence="5 8" id="KW-0812">Transmembrane</keyword>
<evidence type="ECO:0000256" key="7">
    <source>
        <dbReference type="ARBA" id="ARBA00023136"/>
    </source>
</evidence>
<evidence type="ECO:0000256" key="8">
    <source>
        <dbReference type="RuleBase" id="RU363041"/>
    </source>
</evidence>
<dbReference type="GO" id="GO:0005886">
    <property type="term" value="C:plasma membrane"/>
    <property type="evidence" value="ECO:0007669"/>
    <property type="project" value="UniProtKB-SubCell"/>
</dbReference>
<evidence type="ECO:0000313" key="9">
    <source>
        <dbReference type="EMBL" id="PRR74231.1"/>
    </source>
</evidence>
<keyword evidence="4 8" id="KW-1003">Cell membrane</keyword>
<feature type="transmembrane region" description="Helical" evidence="8">
    <location>
        <begin position="6"/>
        <end position="24"/>
    </location>
</feature>
<gene>
    <name evidence="9" type="ORF">MOHU_09300</name>
</gene>
<feature type="transmembrane region" description="Helical" evidence="8">
    <location>
        <begin position="140"/>
        <end position="157"/>
    </location>
</feature>
<protein>
    <recommendedName>
        <fullName evidence="8">Probable membrane transporter protein</fullName>
    </recommendedName>
</protein>
<evidence type="ECO:0000256" key="2">
    <source>
        <dbReference type="ARBA" id="ARBA00009142"/>
    </source>
</evidence>
<comment type="similarity">
    <text evidence="2 8">Belongs to the 4-toluene sulfonate uptake permease (TSUP) (TC 2.A.102) family.</text>
</comment>
<proteinExistence type="inferred from homology"/>